<feature type="compositionally biased region" description="Polar residues" evidence="6">
    <location>
        <begin position="165"/>
        <end position="191"/>
    </location>
</feature>
<dbReference type="SUPFAM" id="SSF49354">
    <property type="entry name" value="PapD-like"/>
    <property type="match status" value="1"/>
</dbReference>
<dbReference type="OMA" id="QKIDMME"/>
<dbReference type="eggNOG" id="KOG0439">
    <property type="taxonomic scope" value="Eukaryota"/>
</dbReference>
<feature type="compositionally biased region" description="Low complexity" evidence="6">
    <location>
        <begin position="139"/>
        <end position="150"/>
    </location>
</feature>
<organism evidence="9">
    <name type="scientific">Amphimedon queenslandica</name>
    <name type="common">Sponge</name>
    <dbReference type="NCBI Taxonomy" id="400682"/>
    <lineage>
        <taxon>Eukaryota</taxon>
        <taxon>Metazoa</taxon>
        <taxon>Porifera</taxon>
        <taxon>Demospongiae</taxon>
        <taxon>Heteroscleromorpha</taxon>
        <taxon>Haplosclerida</taxon>
        <taxon>Niphatidae</taxon>
        <taxon>Amphimedon</taxon>
    </lineage>
</organism>
<evidence type="ECO:0000256" key="5">
    <source>
        <dbReference type="ARBA" id="ARBA00023136"/>
    </source>
</evidence>
<dbReference type="PIRSF" id="PIRSF019693">
    <property type="entry name" value="VAMP-associated"/>
    <property type="match status" value="1"/>
</dbReference>
<dbReference type="EnsemblMetazoa" id="Aqu2.1.38438_001">
    <property type="protein sequence ID" value="Aqu2.1.38438_001"/>
    <property type="gene ID" value="Aqu2.1.38438"/>
</dbReference>
<reference evidence="10" key="1">
    <citation type="journal article" date="2010" name="Nature">
        <title>The Amphimedon queenslandica genome and the evolution of animal complexity.</title>
        <authorList>
            <person name="Srivastava M."/>
            <person name="Simakov O."/>
            <person name="Chapman J."/>
            <person name="Fahey B."/>
            <person name="Gauthier M.E."/>
            <person name="Mitros T."/>
            <person name="Richards G.S."/>
            <person name="Conaco C."/>
            <person name="Dacre M."/>
            <person name="Hellsten U."/>
            <person name="Larroux C."/>
            <person name="Putnam N.H."/>
            <person name="Stanke M."/>
            <person name="Adamska M."/>
            <person name="Darling A."/>
            <person name="Degnan S.M."/>
            <person name="Oakley T.H."/>
            <person name="Plachetzki D.C."/>
            <person name="Zhai Y."/>
            <person name="Adamski M."/>
            <person name="Calcino A."/>
            <person name="Cummins S.F."/>
            <person name="Goodstein D.M."/>
            <person name="Harris C."/>
            <person name="Jackson D.J."/>
            <person name="Leys S.P."/>
            <person name="Shu S."/>
            <person name="Woodcroft B.J."/>
            <person name="Vervoort M."/>
            <person name="Kosik K.S."/>
            <person name="Manning G."/>
            <person name="Degnan B.M."/>
            <person name="Rokhsar D.S."/>
        </authorList>
    </citation>
    <scope>NUCLEOTIDE SEQUENCE [LARGE SCALE GENOMIC DNA]</scope>
</reference>
<gene>
    <name evidence="9" type="primary">100635389</name>
</gene>
<feature type="transmembrane region" description="Helical" evidence="7">
    <location>
        <begin position="262"/>
        <end position="281"/>
    </location>
</feature>
<dbReference type="PANTHER" id="PTHR10809">
    <property type="entry name" value="VESICLE-ASSOCIATED MEMBRANE PROTEIN-ASSOCIATED PROTEIN"/>
    <property type="match status" value="1"/>
</dbReference>
<dbReference type="InterPro" id="IPR013783">
    <property type="entry name" value="Ig-like_fold"/>
</dbReference>
<dbReference type="Pfam" id="PF00635">
    <property type="entry name" value="Motile_Sperm"/>
    <property type="match status" value="1"/>
</dbReference>
<feature type="region of interest" description="Disordered" evidence="6">
    <location>
        <begin position="133"/>
        <end position="207"/>
    </location>
</feature>
<proteinExistence type="inferred from homology"/>
<evidence type="ECO:0000313" key="10">
    <source>
        <dbReference type="Proteomes" id="UP000007879"/>
    </source>
</evidence>
<evidence type="ECO:0000256" key="7">
    <source>
        <dbReference type="SAM" id="Phobius"/>
    </source>
</evidence>
<dbReference type="GO" id="GO:0090158">
    <property type="term" value="P:endoplasmic reticulum membrane organization"/>
    <property type="evidence" value="ECO:0007669"/>
    <property type="project" value="TreeGrafter"/>
</dbReference>
<dbReference type="FunCoup" id="A0A1X7VEK5">
    <property type="interactions" value="801"/>
</dbReference>
<evidence type="ECO:0000259" key="8">
    <source>
        <dbReference type="PROSITE" id="PS50202"/>
    </source>
</evidence>
<dbReference type="Gene3D" id="2.60.40.10">
    <property type="entry name" value="Immunoglobulins"/>
    <property type="match status" value="1"/>
</dbReference>
<evidence type="ECO:0000256" key="6">
    <source>
        <dbReference type="SAM" id="MobiDB-lite"/>
    </source>
</evidence>
<keyword evidence="3 7" id="KW-0812">Transmembrane</keyword>
<comment type="subcellular location">
    <subcellularLocation>
        <location evidence="1">Membrane</location>
        <topology evidence="1">Single-pass type IV membrane protein</topology>
    </subcellularLocation>
</comment>
<dbReference type="AlphaFoldDB" id="A0A1X7VEK5"/>
<dbReference type="PROSITE" id="PS50202">
    <property type="entry name" value="MSP"/>
    <property type="match status" value="1"/>
</dbReference>
<dbReference type="OrthoDB" id="264603at2759"/>
<dbReference type="GO" id="GO:0005886">
    <property type="term" value="C:plasma membrane"/>
    <property type="evidence" value="ECO:0007669"/>
    <property type="project" value="TreeGrafter"/>
</dbReference>
<name>A0A1X7VEK5_AMPQE</name>
<sequence length="286" mass="31497">MSSLKTPQVLELDPPTELIFRGPFNEIVTTSLKLTNPTNEKVGFKVKTTAPKQYCVRPNSGIIESHDEQQVSVVMLQPLEDIPLADRMKHKFMVQSMCVDDSISPDILDDAMRKADKKKLMDSKLKCSFVEEDIAEQPSSSKADTISASSFESSEHVLAPDNKSSEASLDNTPVTTITPSEQPTAGSTPGHNTGREGNLESEHVESELRLLRDRAKKLNEENKTLKTETDRLRQQFLTQSTTVNKPNRVATPPSSNFAVTPFNAFALLLIFIALVMGYIIGSSSSA</sequence>
<evidence type="ECO:0000256" key="2">
    <source>
        <dbReference type="ARBA" id="ARBA00008932"/>
    </source>
</evidence>
<dbReference type="STRING" id="400682.A0A1X7VEK5"/>
<evidence type="ECO:0000256" key="4">
    <source>
        <dbReference type="ARBA" id="ARBA00022989"/>
    </source>
</evidence>
<keyword evidence="4 7" id="KW-1133">Transmembrane helix</keyword>
<dbReference type="GO" id="GO:0061817">
    <property type="term" value="P:endoplasmic reticulum-plasma membrane tethering"/>
    <property type="evidence" value="ECO:0007669"/>
    <property type="project" value="TreeGrafter"/>
</dbReference>
<evidence type="ECO:0000313" key="9">
    <source>
        <dbReference type="EnsemblMetazoa" id="Aqu2.1.38438_001"/>
    </source>
</evidence>
<reference evidence="9" key="2">
    <citation type="submission" date="2017-05" db="UniProtKB">
        <authorList>
            <consortium name="EnsemblMetazoa"/>
        </authorList>
    </citation>
    <scope>IDENTIFICATION</scope>
</reference>
<dbReference type="InterPro" id="IPR008962">
    <property type="entry name" value="PapD-like_sf"/>
</dbReference>
<feature type="domain" description="MSP" evidence="8">
    <location>
        <begin position="9"/>
        <end position="130"/>
    </location>
</feature>
<dbReference type="InterPro" id="IPR016763">
    <property type="entry name" value="VAP"/>
</dbReference>
<accession>A0A1X7VEK5</accession>
<comment type="similarity">
    <text evidence="2">Belongs to the VAMP-associated protein (VAP) (TC 9.B.17) family.</text>
</comment>
<dbReference type="GO" id="GO:0033149">
    <property type="term" value="F:FFAT motif binding"/>
    <property type="evidence" value="ECO:0007669"/>
    <property type="project" value="TreeGrafter"/>
</dbReference>
<dbReference type="Proteomes" id="UP000007879">
    <property type="component" value="Unassembled WGS sequence"/>
</dbReference>
<dbReference type="GO" id="GO:0005789">
    <property type="term" value="C:endoplasmic reticulum membrane"/>
    <property type="evidence" value="ECO:0007669"/>
    <property type="project" value="InterPro"/>
</dbReference>
<keyword evidence="10" id="KW-1185">Reference proteome</keyword>
<feature type="compositionally biased region" description="Basic and acidic residues" evidence="6">
    <location>
        <begin position="193"/>
        <end position="207"/>
    </location>
</feature>
<evidence type="ECO:0000256" key="3">
    <source>
        <dbReference type="ARBA" id="ARBA00022692"/>
    </source>
</evidence>
<keyword evidence="5 7" id="KW-0472">Membrane</keyword>
<dbReference type="InParanoid" id="A0A1X7VEK5"/>
<dbReference type="EnsemblMetazoa" id="XM_019993786.1">
    <property type="protein sequence ID" value="XP_019849345.1"/>
    <property type="gene ID" value="LOC100635389"/>
</dbReference>
<protein>
    <recommendedName>
        <fullName evidence="8">MSP domain-containing protein</fullName>
    </recommendedName>
</protein>
<evidence type="ECO:0000256" key="1">
    <source>
        <dbReference type="ARBA" id="ARBA00004211"/>
    </source>
</evidence>
<dbReference type="PANTHER" id="PTHR10809:SF6">
    <property type="entry name" value="AT11025P-RELATED"/>
    <property type="match status" value="1"/>
</dbReference>
<dbReference type="InterPro" id="IPR000535">
    <property type="entry name" value="MSP_dom"/>
</dbReference>